<keyword evidence="1" id="KW-0732">Signal</keyword>
<dbReference type="KEGG" id="fcy:FRACYDRAFT_260966"/>
<name>A0A1E7FHN5_9STRA</name>
<keyword evidence="3" id="KW-1185">Reference proteome</keyword>
<protein>
    <submittedName>
        <fullName evidence="2">Uncharacterized protein</fullName>
    </submittedName>
</protein>
<dbReference type="Proteomes" id="UP000095751">
    <property type="component" value="Unassembled WGS sequence"/>
</dbReference>
<reference evidence="2 3" key="1">
    <citation type="submission" date="2016-09" db="EMBL/GenBank/DDBJ databases">
        <title>Extensive genetic diversity and differential bi-allelic expression allows diatom success in the polar Southern Ocean.</title>
        <authorList>
            <consortium name="DOE Joint Genome Institute"/>
            <person name="Mock T."/>
            <person name="Otillar R.P."/>
            <person name="Strauss J."/>
            <person name="Dupont C."/>
            <person name="Frickenhaus S."/>
            <person name="Maumus F."/>
            <person name="Mcmullan M."/>
            <person name="Sanges R."/>
            <person name="Schmutz J."/>
            <person name="Toseland A."/>
            <person name="Valas R."/>
            <person name="Veluchamy A."/>
            <person name="Ward B.J."/>
            <person name="Allen A."/>
            <person name="Barry K."/>
            <person name="Falciatore A."/>
            <person name="Ferrante M."/>
            <person name="Fortunato A.E."/>
            <person name="Gloeckner G."/>
            <person name="Gruber A."/>
            <person name="Hipkin R."/>
            <person name="Janech M."/>
            <person name="Kroth P."/>
            <person name="Leese F."/>
            <person name="Lindquist E."/>
            <person name="Lyon B.R."/>
            <person name="Martin J."/>
            <person name="Mayer C."/>
            <person name="Parker M."/>
            <person name="Quesneville H."/>
            <person name="Raymond J."/>
            <person name="Uhlig C."/>
            <person name="Valentin K.U."/>
            <person name="Worden A.Z."/>
            <person name="Armbrust E.V."/>
            <person name="Bowler C."/>
            <person name="Green B."/>
            <person name="Moulton V."/>
            <person name="Van Oosterhout C."/>
            <person name="Grigoriev I."/>
        </authorList>
    </citation>
    <scope>NUCLEOTIDE SEQUENCE [LARGE SCALE GENOMIC DNA]</scope>
    <source>
        <strain evidence="2 3">CCMP1102</strain>
    </source>
</reference>
<accession>A0A1E7FHN5</accession>
<gene>
    <name evidence="2" type="ORF">FRACYDRAFT_260966</name>
</gene>
<evidence type="ECO:0000313" key="3">
    <source>
        <dbReference type="Proteomes" id="UP000095751"/>
    </source>
</evidence>
<feature type="signal peptide" evidence="1">
    <location>
        <begin position="1"/>
        <end position="33"/>
    </location>
</feature>
<proteinExistence type="predicted"/>
<dbReference type="EMBL" id="KV784357">
    <property type="protein sequence ID" value="OEU17691.1"/>
    <property type="molecule type" value="Genomic_DNA"/>
</dbReference>
<dbReference type="OrthoDB" id="39925at2759"/>
<sequence>MARSFRNNMSAASALLTTLSAFLFAVLVSNTSALSTQAPFSASKTNTASMKSKSPMFEHLKFDSNPQFDVLANTKTYVVSQSADETFNEDYYAVDYVLRGPVIGPINRDDLAKSQKGLGIKAAFPDIKLDTFGYSIDPENPYRCFYFQRWRGTNSADLDSYGTIYPATGIEMETPVSVFSVVWNPEGKIVYEQVGAVVDRLEGNTEGKAAVFGMLHTAGLKLNASPGDKVFGFIQRIGHVVGGMGRSWSREDEIPKWWTDKSRGADANDVL</sequence>
<dbReference type="AlphaFoldDB" id="A0A1E7FHN5"/>
<evidence type="ECO:0000313" key="2">
    <source>
        <dbReference type="EMBL" id="OEU17691.1"/>
    </source>
</evidence>
<dbReference type="InParanoid" id="A0A1E7FHN5"/>
<feature type="chain" id="PRO_5009193095" evidence="1">
    <location>
        <begin position="34"/>
        <end position="271"/>
    </location>
</feature>
<evidence type="ECO:0000256" key="1">
    <source>
        <dbReference type="SAM" id="SignalP"/>
    </source>
</evidence>
<organism evidence="2 3">
    <name type="scientific">Fragilariopsis cylindrus CCMP1102</name>
    <dbReference type="NCBI Taxonomy" id="635003"/>
    <lineage>
        <taxon>Eukaryota</taxon>
        <taxon>Sar</taxon>
        <taxon>Stramenopiles</taxon>
        <taxon>Ochrophyta</taxon>
        <taxon>Bacillariophyta</taxon>
        <taxon>Bacillariophyceae</taxon>
        <taxon>Bacillariophycidae</taxon>
        <taxon>Bacillariales</taxon>
        <taxon>Bacillariaceae</taxon>
        <taxon>Fragilariopsis</taxon>
    </lineage>
</organism>